<dbReference type="InterPro" id="IPR054471">
    <property type="entry name" value="GPIID_WHD"/>
</dbReference>
<dbReference type="Gene3D" id="1.25.40.20">
    <property type="entry name" value="Ankyrin repeat-containing domain"/>
    <property type="match status" value="1"/>
</dbReference>
<keyword evidence="1" id="KW-0677">Repeat</keyword>
<name>A0ABR0SDD7_9HYPO</name>
<evidence type="ECO:0000259" key="4">
    <source>
        <dbReference type="Pfam" id="PF24883"/>
    </source>
</evidence>
<dbReference type="InterPro" id="IPR056884">
    <property type="entry name" value="NPHP3-like_N"/>
</dbReference>
<dbReference type="Pfam" id="PF24883">
    <property type="entry name" value="NPHP3_N"/>
    <property type="match status" value="1"/>
</dbReference>
<evidence type="ECO:0000256" key="1">
    <source>
        <dbReference type="ARBA" id="ARBA00022737"/>
    </source>
</evidence>
<dbReference type="EMBL" id="JAVFKD010000014">
    <property type="protein sequence ID" value="KAK5989805.1"/>
    <property type="molecule type" value="Genomic_DNA"/>
</dbReference>
<dbReference type="InterPro" id="IPR027417">
    <property type="entry name" value="P-loop_NTPase"/>
</dbReference>
<dbReference type="SMART" id="SM00248">
    <property type="entry name" value="ANK"/>
    <property type="match status" value="6"/>
</dbReference>
<proteinExistence type="predicted"/>
<evidence type="ECO:0000313" key="5">
    <source>
        <dbReference type="EMBL" id="KAK5989805.1"/>
    </source>
</evidence>
<dbReference type="SUPFAM" id="SSF52540">
    <property type="entry name" value="P-loop containing nucleoside triphosphate hydrolases"/>
    <property type="match status" value="1"/>
</dbReference>
<dbReference type="SUPFAM" id="SSF48403">
    <property type="entry name" value="Ankyrin repeat"/>
    <property type="match status" value="1"/>
</dbReference>
<dbReference type="PANTHER" id="PTHR10039:SF16">
    <property type="entry name" value="GPI INOSITOL-DEACYLASE"/>
    <property type="match status" value="1"/>
</dbReference>
<dbReference type="Gene3D" id="3.40.50.300">
    <property type="entry name" value="P-loop containing nucleotide triphosphate hydrolases"/>
    <property type="match status" value="1"/>
</dbReference>
<dbReference type="InterPro" id="IPR002110">
    <property type="entry name" value="Ankyrin_rpt"/>
</dbReference>
<reference evidence="5 6" key="1">
    <citation type="submission" date="2024-01" db="EMBL/GenBank/DDBJ databases">
        <title>Complete genome of Cladobotryum mycophilum ATHUM6906.</title>
        <authorList>
            <person name="Christinaki A.C."/>
            <person name="Myridakis A.I."/>
            <person name="Kouvelis V.N."/>
        </authorList>
    </citation>
    <scope>NUCLEOTIDE SEQUENCE [LARGE SCALE GENOMIC DNA]</scope>
    <source>
        <strain evidence="5 6">ATHUM6906</strain>
    </source>
</reference>
<protein>
    <recommendedName>
        <fullName evidence="7">NACHT domain-containing protein</fullName>
    </recommendedName>
</protein>
<dbReference type="PANTHER" id="PTHR10039">
    <property type="entry name" value="AMELOGENIN"/>
    <property type="match status" value="1"/>
</dbReference>
<organism evidence="5 6">
    <name type="scientific">Cladobotryum mycophilum</name>
    <dbReference type="NCBI Taxonomy" id="491253"/>
    <lineage>
        <taxon>Eukaryota</taxon>
        <taxon>Fungi</taxon>
        <taxon>Dikarya</taxon>
        <taxon>Ascomycota</taxon>
        <taxon>Pezizomycotina</taxon>
        <taxon>Sordariomycetes</taxon>
        <taxon>Hypocreomycetidae</taxon>
        <taxon>Hypocreales</taxon>
        <taxon>Hypocreaceae</taxon>
        <taxon>Cladobotryum</taxon>
    </lineage>
</organism>
<gene>
    <name evidence="5" type="ORF">PT974_08066</name>
</gene>
<keyword evidence="6" id="KW-1185">Reference proteome</keyword>
<dbReference type="InterPro" id="IPR036770">
    <property type="entry name" value="Ankyrin_rpt-contain_sf"/>
</dbReference>
<feature type="domain" description="GPI inositol-deacylase winged helix" evidence="3">
    <location>
        <begin position="653"/>
        <end position="726"/>
    </location>
</feature>
<evidence type="ECO:0008006" key="7">
    <source>
        <dbReference type="Google" id="ProtNLM"/>
    </source>
</evidence>
<dbReference type="Pfam" id="PF22939">
    <property type="entry name" value="WHD_GPIID"/>
    <property type="match status" value="1"/>
</dbReference>
<sequence>MGRIRDTLHVIKTKLHRKLSSSSIASSNPPPAEPPITEDLLPQSAPLPSETLPEISVPEDPAPQSTPLPSETLPEVPDLSQPPLELWDRAFEQASSETQKWIQGLGLTPSDRVQPKEQVEEIIHLIENKRLSEQNDKPLTIKFGNQKIILREYVTDAVNFLTMIGDAAMLFAPPQASMPWALTKAILKIPVKESEQMGALVGTVKIFVRIVRRGQLYELLYNANSTDEVILSNFHNALLDLYVAAIDLLAQSETLFSERLAKQTFHAMVKPDGARDLVSGIFKKEQKLALEVQSCEASRSARASDQQKEGAEALKNQLHQLTSPINRIDNGVSKLLKAIDKAEREKLLDFISSEMFGKGHSTISESRTENTGQWLLQNQDFKAWLEIPTSSTLLWLKGTVGTGKTYLTNRVVSHIEEILEGSRHDEGFAFFYCNRSGPSMQDPLVILKSFVRQLSSTAHDSKNMRATLIEQCERAKEKGTDLSYKHCEELILESLNSYSKTTLVLDALDESDITSHNLAASLIKMLEKSTKPVKIFISSRPDREFLEVFETWSTIVVDASSQKYDIDKFLDDSLYSETFFTKRTDAIQKLIKDTFRERNGGMFRWVYLQTQALKKLKIDEAIENWSRTLPIGLMESYDRLWEDIKAYDPNDVALAERAIKWVMCAIIPLKTDVLLEAIQYALEDVIVVKKGEQTRQDILSLCQDLLTIDSEKDVWMFPHASVAEYFSRMWTLEECDVFASRVLLNIIMNNFFGSPDTSSAQYQEWVQMVEEFRYGSDFYSHDFKETLFYSGLLPSNIALFSICQFGFYYTLLDWWVEGKVTEATAMAWGEDDFHNPLSLAVAANCMPICRHLMGLIDVNDPLTGRRHAQALFRAIDERNDEMMEFLLIEHKVNVLATAKEQNEDNEVNSIEYSIYPSEDGSFEWLLSFINVEDTHHKNEDHGSILIYCANTWGVLEVEAILKAGANVNALAECGCYGSALVAAIQHSNYEFDDGVVEFLLENGAGVNLSLQAGEYGSALEAAVNDDDRKSLELLLEAGADATTIYPHGDHGSALAAAAYWGEYYFLKQLIDHVGGERAIHVLRQSRHPSTAPEELSYYRRGRSNTVKFLAEEVGVDEEIFQTIGMWDVF</sequence>
<comment type="caution">
    <text evidence="5">The sequence shown here is derived from an EMBL/GenBank/DDBJ whole genome shotgun (WGS) entry which is preliminary data.</text>
</comment>
<evidence type="ECO:0000259" key="3">
    <source>
        <dbReference type="Pfam" id="PF22939"/>
    </source>
</evidence>
<feature type="domain" description="Nephrocystin 3-like N-terminal" evidence="4">
    <location>
        <begin position="370"/>
        <end position="540"/>
    </location>
</feature>
<evidence type="ECO:0000313" key="6">
    <source>
        <dbReference type="Proteomes" id="UP001338125"/>
    </source>
</evidence>
<accession>A0ABR0SDD7</accession>
<dbReference type="Proteomes" id="UP001338125">
    <property type="component" value="Unassembled WGS sequence"/>
</dbReference>
<evidence type="ECO:0000256" key="2">
    <source>
        <dbReference type="SAM" id="MobiDB-lite"/>
    </source>
</evidence>
<feature type="region of interest" description="Disordered" evidence="2">
    <location>
        <begin position="18"/>
        <end position="81"/>
    </location>
</feature>